<evidence type="ECO:0000256" key="2">
    <source>
        <dbReference type="ARBA" id="ARBA00022737"/>
    </source>
</evidence>
<gene>
    <name evidence="3" type="ORF">CYMTET_53439</name>
</gene>
<dbReference type="Proteomes" id="UP001190700">
    <property type="component" value="Unassembled WGS sequence"/>
</dbReference>
<reference evidence="3 4" key="1">
    <citation type="journal article" date="2015" name="Genome Biol. Evol.">
        <title>Comparative Genomics of a Bacterivorous Green Alga Reveals Evolutionary Causalities and Consequences of Phago-Mixotrophic Mode of Nutrition.</title>
        <authorList>
            <person name="Burns J.A."/>
            <person name="Paasch A."/>
            <person name="Narechania A."/>
            <person name="Kim E."/>
        </authorList>
    </citation>
    <scope>NUCLEOTIDE SEQUENCE [LARGE SCALE GENOMIC DNA]</scope>
    <source>
        <strain evidence="3 4">PLY_AMNH</strain>
    </source>
</reference>
<name>A0AAE0BH09_9CHLO</name>
<evidence type="ECO:0000256" key="1">
    <source>
        <dbReference type="ARBA" id="ARBA00004430"/>
    </source>
</evidence>
<dbReference type="SMART" id="SM00368">
    <property type="entry name" value="LRR_RI"/>
    <property type="match status" value="6"/>
</dbReference>
<comment type="subcellular location">
    <subcellularLocation>
        <location evidence="1">Cytoplasm</location>
        <location evidence="1">Cytoskeleton</location>
        <location evidence="1">Cilium axoneme</location>
    </subcellularLocation>
</comment>
<dbReference type="EMBL" id="LGRX02035043">
    <property type="protein sequence ID" value="KAK3236416.1"/>
    <property type="molecule type" value="Genomic_DNA"/>
</dbReference>
<evidence type="ECO:0000313" key="4">
    <source>
        <dbReference type="Proteomes" id="UP001190700"/>
    </source>
</evidence>
<dbReference type="InterPro" id="IPR052201">
    <property type="entry name" value="LRR-containing_regulator"/>
</dbReference>
<dbReference type="SUPFAM" id="SSF52047">
    <property type="entry name" value="RNI-like"/>
    <property type="match status" value="1"/>
</dbReference>
<keyword evidence="2" id="KW-0677">Repeat</keyword>
<protein>
    <recommendedName>
        <fullName evidence="5">RNI-like protein</fullName>
    </recommendedName>
</protein>
<dbReference type="AlphaFoldDB" id="A0AAE0BH09"/>
<dbReference type="InterPro" id="IPR032675">
    <property type="entry name" value="LRR_dom_sf"/>
</dbReference>
<dbReference type="PANTHER" id="PTHR24111:SF0">
    <property type="entry name" value="LEUCINE-RICH REPEAT-CONTAINING PROTEIN"/>
    <property type="match status" value="1"/>
</dbReference>
<accession>A0AAE0BH09</accession>
<dbReference type="InterPro" id="IPR001611">
    <property type="entry name" value="Leu-rich_rpt"/>
</dbReference>
<organism evidence="3 4">
    <name type="scientific">Cymbomonas tetramitiformis</name>
    <dbReference type="NCBI Taxonomy" id="36881"/>
    <lineage>
        <taxon>Eukaryota</taxon>
        <taxon>Viridiplantae</taxon>
        <taxon>Chlorophyta</taxon>
        <taxon>Pyramimonadophyceae</taxon>
        <taxon>Pyramimonadales</taxon>
        <taxon>Pyramimonadaceae</taxon>
        <taxon>Cymbomonas</taxon>
    </lineage>
</organism>
<dbReference type="Pfam" id="PF13516">
    <property type="entry name" value="LRR_6"/>
    <property type="match status" value="4"/>
</dbReference>
<comment type="caution">
    <text evidence="3">The sequence shown here is derived from an EMBL/GenBank/DDBJ whole genome shotgun (WGS) entry which is preliminary data.</text>
</comment>
<dbReference type="Gene3D" id="3.80.10.10">
    <property type="entry name" value="Ribonuclease Inhibitor"/>
    <property type="match status" value="3"/>
</dbReference>
<proteinExistence type="predicted"/>
<dbReference type="GO" id="GO:0005930">
    <property type="term" value="C:axoneme"/>
    <property type="evidence" value="ECO:0007669"/>
    <property type="project" value="UniProtKB-SubCell"/>
</dbReference>
<keyword evidence="4" id="KW-1185">Reference proteome</keyword>
<evidence type="ECO:0008006" key="5">
    <source>
        <dbReference type="Google" id="ProtNLM"/>
    </source>
</evidence>
<dbReference type="PANTHER" id="PTHR24111">
    <property type="entry name" value="LEUCINE-RICH REPEAT-CONTAINING PROTEIN 34"/>
    <property type="match status" value="1"/>
</dbReference>
<evidence type="ECO:0000313" key="3">
    <source>
        <dbReference type="EMBL" id="KAK3236416.1"/>
    </source>
</evidence>
<feature type="non-terminal residue" evidence="3">
    <location>
        <position position="1"/>
    </location>
</feature>
<sequence length="460" mass="48452">AGAVAIVIVNTGDNNMVIGGVDPEVHIPVIGVKDRTAFDEFLRDHYTDPLPLDARLLLHHIPLGCIGLGEALPQSKALRVLDLRSAGVAPDGVARLATGLAASRTLTSLCLSGNPIQDAGLSALSAALAKDPGVPLQHLGLSGCKLGSPGMHAVRAILATSAALRSIDLSKNSITMDFRWQVTVQDPRSGTPVELDGLTWTVMPGSITKAATRLLTGTVNLHRSDLRGVEALAEALVGNAVLENLDLRGCALGVEGMRALGPCLARSRALTSLRLGKNELGTEGSAACAAVLTAKEGSGLRALEFAANELGAEGPSATMPFVEALSLNTSLTALDLSWNALNSCERKTCPQPETSHDVGDEKLDTEQHKKPLIEHVAQALSSNTMLTQCDFSRNMISDATLAGICQMLRRRTLRELDLRGNAITRAGAQMLHDVVKEDDHAANAEIPYIATKLLGVDQLL</sequence>